<evidence type="ECO:0008006" key="5">
    <source>
        <dbReference type="Google" id="ProtNLM"/>
    </source>
</evidence>
<evidence type="ECO:0000256" key="3">
    <source>
        <dbReference type="SAM" id="SignalP"/>
    </source>
</evidence>
<evidence type="ECO:0000256" key="2">
    <source>
        <dbReference type="ARBA" id="ARBA00022840"/>
    </source>
</evidence>
<dbReference type="InterPro" id="IPR052648">
    <property type="entry name" value="Ser-tRNA(Sec)_kinase"/>
</dbReference>
<name>A0A0L8H4B0_OCTBM</name>
<sequence length="338" mass="38744">MNMDMCLLILCGLPACGKTTLAKRLKASPEFNSIYHVVHLSYDDLMPDNITAILTEKPNLVQQGAANWKKYREDIVCCVENILKIFPNVKAEIPVNVCPDLWTKINNSFMQDMKKEEFHLLVIIDDNMYYQGMRYPFYQLARKYSIGFCQVYLECNIELALKRNNHRPNPIPEEVIHTMASKLEPPSPSERNWEVHSLYIKDQTICCLDDVLALVDNARQNKAAPLSDNLELRQISRVKCSISTLHQADQILRKLVSGKMSDLHAGLSCKNKKEMSCVYLQIRTRLYSELKLGSLLIPESIENVTDASKNTESNLYQWLKDIFESNCNDSTVNTTEIT</sequence>
<keyword evidence="2" id="KW-0067">ATP-binding</keyword>
<dbReference type="OMA" id="HYYRSMR"/>
<feature type="chain" id="PRO_5005583462" description="L-seryl-tRNA(Sec) kinase" evidence="3">
    <location>
        <begin position="23"/>
        <end position="338"/>
    </location>
</feature>
<accession>A0A0L8H4B0</accession>
<dbReference type="InterPro" id="IPR013641">
    <property type="entry name" value="KTI12/PSTK"/>
</dbReference>
<dbReference type="OrthoDB" id="9972657at2759"/>
<dbReference type="InterPro" id="IPR027417">
    <property type="entry name" value="P-loop_NTPase"/>
</dbReference>
<keyword evidence="3" id="KW-0732">Signal</keyword>
<feature type="signal peptide" evidence="3">
    <location>
        <begin position="1"/>
        <end position="22"/>
    </location>
</feature>
<proteinExistence type="predicted"/>
<dbReference type="SUPFAM" id="SSF52540">
    <property type="entry name" value="P-loop containing nucleoside triphosphate hydrolases"/>
    <property type="match status" value="1"/>
</dbReference>
<dbReference type="Pfam" id="PF08433">
    <property type="entry name" value="KTI12"/>
    <property type="match status" value="1"/>
</dbReference>
<dbReference type="PANTHER" id="PTHR20873:SF0">
    <property type="entry name" value="L-SERYL-TRNA(SEC) KINASE"/>
    <property type="match status" value="1"/>
</dbReference>
<dbReference type="PANTHER" id="PTHR20873">
    <property type="entry name" value="L-SERYL-TRNA(SEC) KINASE"/>
    <property type="match status" value="1"/>
</dbReference>
<dbReference type="STRING" id="37653.A0A0L8H4B0"/>
<dbReference type="KEGG" id="obi:106872979"/>
<reference evidence="4" key="1">
    <citation type="submission" date="2015-07" db="EMBL/GenBank/DDBJ databases">
        <title>MeaNS - Measles Nucleotide Surveillance Program.</title>
        <authorList>
            <person name="Tran T."/>
            <person name="Druce J."/>
        </authorList>
    </citation>
    <scope>NUCLEOTIDE SEQUENCE</scope>
    <source>
        <strain evidence="4">UCB-OBI-ISO-001</strain>
        <tissue evidence="4">Gonad</tissue>
    </source>
</reference>
<dbReference type="Gene3D" id="3.40.50.300">
    <property type="entry name" value="P-loop containing nucleotide triphosphate hydrolases"/>
    <property type="match status" value="1"/>
</dbReference>
<evidence type="ECO:0000313" key="4">
    <source>
        <dbReference type="EMBL" id="KOF83914.1"/>
    </source>
</evidence>
<organism evidence="4">
    <name type="scientific">Octopus bimaculoides</name>
    <name type="common">California two-spotted octopus</name>
    <dbReference type="NCBI Taxonomy" id="37653"/>
    <lineage>
        <taxon>Eukaryota</taxon>
        <taxon>Metazoa</taxon>
        <taxon>Spiralia</taxon>
        <taxon>Lophotrochozoa</taxon>
        <taxon>Mollusca</taxon>
        <taxon>Cephalopoda</taxon>
        <taxon>Coleoidea</taxon>
        <taxon>Octopodiformes</taxon>
        <taxon>Octopoda</taxon>
        <taxon>Incirrata</taxon>
        <taxon>Octopodidae</taxon>
        <taxon>Octopus</taxon>
    </lineage>
</organism>
<dbReference type="AlphaFoldDB" id="A0A0L8H4B0"/>
<dbReference type="EMBL" id="KQ419338">
    <property type="protein sequence ID" value="KOF83914.1"/>
    <property type="molecule type" value="Genomic_DNA"/>
</dbReference>
<dbReference type="GO" id="GO:0016301">
    <property type="term" value="F:kinase activity"/>
    <property type="evidence" value="ECO:0007669"/>
    <property type="project" value="TreeGrafter"/>
</dbReference>
<dbReference type="GO" id="GO:0000049">
    <property type="term" value="F:tRNA binding"/>
    <property type="evidence" value="ECO:0007669"/>
    <property type="project" value="TreeGrafter"/>
</dbReference>
<keyword evidence="1" id="KW-0547">Nucleotide-binding</keyword>
<gene>
    <name evidence="4" type="ORF">OCBIM_22023013mg</name>
</gene>
<evidence type="ECO:0000256" key="1">
    <source>
        <dbReference type="ARBA" id="ARBA00022741"/>
    </source>
</evidence>
<dbReference type="GO" id="GO:0005524">
    <property type="term" value="F:ATP binding"/>
    <property type="evidence" value="ECO:0007669"/>
    <property type="project" value="UniProtKB-KW"/>
</dbReference>
<protein>
    <recommendedName>
        <fullName evidence="5">L-seryl-tRNA(Sec) kinase</fullName>
    </recommendedName>
</protein>